<organism evidence="1 2">
    <name type="scientific">Pseudomonas syringae pv. actinidiae ICMP 18807</name>
    <dbReference type="NCBI Taxonomy" id="1194404"/>
    <lineage>
        <taxon>Bacteria</taxon>
        <taxon>Pseudomonadati</taxon>
        <taxon>Pseudomonadota</taxon>
        <taxon>Gammaproteobacteria</taxon>
        <taxon>Pseudomonadales</taxon>
        <taxon>Pseudomonadaceae</taxon>
        <taxon>Pseudomonas</taxon>
        <taxon>Pseudomonas syringae</taxon>
    </lineage>
</organism>
<sequence>MKKFIRPFPMTDTDERHYGCLAYRTDNIPEQAPLRTRPYQSCSVRLSWGKTQQTTSIKLMEESTPEKMRFWKEVAKEKEEKKRRELMCPHSTRKSNFTINVTTSISDSRLFHAGHSFG</sequence>
<proteinExistence type="predicted"/>
<comment type="caution">
    <text evidence="1">The sequence shown here is derived from an EMBL/GenBank/DDBJ whole genome shotgun (WGS) entry which is preliminary data.</text>
</comment>
<protein>
    <submittedName>
        <fullName evidence="1">Uncharacterized protein</fullName>
    </submittedName>
</protein>
<evidence type="ECO:0000313" key="2">
    <source>
        <dbReference type="Proteomes" id="UP000015729"/>
    </source>
</evidence>
<accession>S6TP45</accession>
<evidence type="ECO:0000313" key="1">
    <source>
        <dbReference type="EMBL" id="EPN31114.1"/>
    </source>
</evidence>
<name>S6TP45_PSESF</name>
<gene>
    <name evidence="1" type="ORF">A244_38080</name>
</gene>
<dbReference type="Proteomes" id="UP000015729">
    <property type="component" value="Unassembled WGS sequence"/>
</dbReference>
<dbReference type="PATRIC" id="fig|1194404.4.peg.7813"/>
<dbReference type="AlphaFoldDB" id="S6TP45"/>
<dbReference type="EMBL" id="AOKG01002601">
    <property type="protein sequence ID" value="EPN31114.1"/>
    <property type="molecule type" value="Genomic_DNA"/>
</dbReference>
<reference evidence="1 2" key="1">
    <citation type="journal article" date="2013" name="PLoS Pathog.">
        <title>Genomic analysis of the Kiwifruit pathogen Pseudomonas syringae pv. actinidiae provides insight into the origins of an emergent plant disease.</title>
        <authorList>
            <person name="McCann H.C."/>
            <person name="Rikkerink E.H."/>
            <person name="Bertels F."/>
            <person name="Fiers M."/>
            <person name="Lu A."/>
            <person name="Rees-George J."/>
            <person name="Andersen M.T."/>
            <person name="Gleave A.P."/>
            <person name="Haubold B."/>
            <person name="Wohlers M.W."/>
            <person name="Guttman D.S."/>
            <person name="Wang P.W."/>
            <person name="Straub C."/>
            <person name="Vanneste J.L."/>
            <person name="Rainey P.B."/>
            <person name="Templeton M.D."/>
        </authorList>
    </citation>
    <scope>NUCLEOTIDE SEQUENCE [LARGE SCALE GENOMIC DNA]</scope>
    <source>
        <strain evidence="1 2">ICMP 18807</strain>
    </source>
</reference>